<evidence type="ECO:0000313" key="1">
    <source>
        <dbReference type="EMBL" id="EGS22360.1"/>
    </source>
</evidence>
<proteinExistence type="predicted"/>
<reference evidence="1 2" key="1">
    <citation type="journal article" date="2011" name="Cell">
        <title>Insight into structure and assembly of the nuclear pore complex by utilizing the genome of a eukaryotic thermophile.</title>
        <authorList>
            <person name="Amlacher S."/>
            <person name="Sarges P."/>
            <person name="Flemming D."/>
            <person name="van Noort V."/>
            <person name="Kunze R."/>
            <person name="Devos D.P."/>
            <person name="Arumugam M."/>
            <person name="Bork P."/>
            <person name="Hurt E."/>
        </authorList>
    </citation>
    <scope>NUCLEOTIDE SEQUENCE [LARGE SCALE GENOMIC DNA]</scope>
    <source>
        <strain evidence="2">DSM 1495 / CBS 144.50 / IMI 039719</strain>
    </source>
</reference>
<gene>
    <name evidence="1" type="ORF">CTHT_0018860</name>
</gene>
<keyword evidence="2" id="KW-1185">Reference proteome</keyword>
<dbReference type="Proteomes" id="UP000008066">
    <property type="component" value="Unassembled WGS sequence"/>
</dbReference>
<dbReference type="STRING" id="759272.G0S2X7"/>
<dbReference type="OrthoDB" id="4790198at2759"/>
<protein>
    <submittedName>
        <fullName evidence="1">Uncharacterized protein</fullName>
    </submittedName>
</protein>
<dbReference type="EMBL" id="GL988040">
    <property type="protein sequence ID" value="EGS22360.1"/>
    <property type="molecule type" value="Genomic_DNA"/>
</dbReference>
<evidence type="ECO:0000313" key="2">
    <source>
        <dbReference type="Proteomes" id="UP000008066"/>
    </source>
</evidence>
<name>G0S2X7_CHATD</name>
<dbReference type="HOGENOM" id="CLU_1786632_0_0_1"/>
<dbReference type="KEGG" id="cthr:CTHT_0018860"/>
<dbReference type="RefSeq" id="XP_006692379.1">
    <property type="nucleotide sequence ID" value="XM_006692316.1"/>
</dbReference>
<organism evidence="2">
    <name type="scientific">Chaetomium thermophilum (strain DSM 1495 / CBS 144.50 / IMI 039719)</name>
    <name type="common">Thermochaetoides thermophila</name>
    <dbReference type="NCBI Taxonomy" id="759272"/>
    <lineage>
        <taxon>Eukaryota</taxon>
        <taxon>Fungi</taxon>
        <taxon>Dikarya</taxon>
        <taxon>Ascomycota</taxon>
        <taxon>Pezizomycotina</taxon>
        <taxon>Sordariomycetes</taxon>
        <taxon>Sordariomycetidae</taxon>
        <taxon>Sordariales</taxon>
        <taxon>Chaetomiaceae</taxon>
        <taxon>Thermochaetoides</taxon>
    </lineage>
</organism>
<accession>G0S2X7</accession>
<dbReference type="AlphaFoldDB" id="G0S2X7"/>
<dbReference type="GeneID" id="18255924"/>
<sequence length="145" mass="16161">MHCVKCVGTVVPTALTVSTLATKPEIDTIPESILDTTALGVDVNGPIPSDAVWVELGDGIGYWSARPESFEKWEYANIRIDMWAQDNSHITRASMFSARISCRCLRKGERLEFKRLKGNDWCGTYASKMKVTANRKQHPTFPPSS</sequence>